<feature type="region of interest" description="Disordered" evidence="1">
    <location>
        <begin position="211"/>
        <end position="294"/>
    </location>
</feature>
<feature type="compositionally biased region" description="Polar residues" evidence="1">
    <location>
        <begin position="226"/>
        <end position="238"/>
    </location>
</feature>
<sequence length="364" mass="39042">MADDWEHDWVEAAWEQALVEAGVDRSAAKSITARLQSQQALTAGTNSADEVRRHVTRAIEDLDLGAYGVPDTEREDVKAELEATLEAGFDGDLKGPVALRAPSGDRTARPVNATVDVDRTDDRPSVATDDRDAVEDVWRERLVEAGVDKSTAKSITTRLQSQQALTAGANSADEVRRHVMRAIGELDLTAYGIDEDVESAVKADLERALDNGLDGDLRGPAAVRTPSETPQYRPTNATVEDASAAPEGVDEPGRPPTADLGAAPAGTGVANRRPSEDVSADESDADPSPDDVQRLREELRRIAADNDLTKADVETTVDTVVGDRSIADLEGAREQLATELERLVEGGAVTERELRTAVDSLYDE</sequence>
<proteinExistence type="predicted"/>
<dbReference type="AlphaFoldDB" id="A0A3R7DWD1"/>
<evidence type="ECO:0000256" key="1">
    <source>
        <dbReference type="SAM" id="MobiDB-lite"/>
    </source>
</evidence>
<evidence type="ECO:0000313" key="3">
    <source>
        <dbReference type="Proteomes" id="UP000283805"/>
    </source>
</evidence>
<accession>A0A3R7DWD1</accession>
<dbReference type="EMBL" id="RAPO01000010">
    <property type="protein sequence ID" value="RKD86225.1"/>
    <property type="molecule type" value="Genomic_DNA"/>
</dbReference>
<gene>
    <name evidence="2" type="ORF">ATJ93_4642</name>
</gene>
<organism evidence="2 3">
    <name type="scientific">Halopiger aswanensis</name>
    <dbReference type="NCBI Taxonomy" id="148449"/>
    <lineage>
        <taxon>Archaea</taxon>
        <taxon>Methanobacteriati</taxon>
        <taxon>Methanobacteriota</taxon>
        <taxon>Stenosarchaea group</taxon>
        <taxon>Halobacteria</taxon>
        <taxon>Halobacteriales</taxon>
        <taxon>Natrialbaceae</taxon>
        <taxon>Halopiger</taxon>
    </lineage>
</organism>
<reference evidence="2 3" key="1">
    <citation type="submission" date="2018-09" db="EMBL/GenBank/DDBJ databases">
        <title>Genomic Encyclopedia of Archaeal and Bacterial Type Strains, Phase II (KMG-II): from individual species to whole genera.</title>
        <authorList>
            <person name="Goeker M."/>
        </authorList>
    </citation>
    <scope>NUCLEOTIDE SEQUENCE [LARGE SCALE GENOMIC DNA]</scope>
    <source>
        <strain evidence="2 3">DSM 13151</strain>
    </source>
</reference>
<comment type="caution">
    <text evidence="2">The sequence shown here is derived from an EMBL/GenBank/DDBJ whole genome shotgun (WGS) entry which is preliminary data.</text>
</comment>
<evidence type="ECO:0000313" key="2">
    <source>
        <dbReference type="EMBL" id="RKD86225.1"/>
    </source>
</evidence>
<dbReference type="Proteomes" id="UP000283805">
    <property type="component" value="Unassembled WGS sequence"/>
</dbReference>
<dbReference type="RefSeq" id="WP_120246915.1">
    <property type="nucleotide sequence ID" value="NZ_RAPO01000010.1"/>
</dbReference>
<feature type="compositionally biased region" description="Acidic residues" evidence="1">
    <location>
        <begin position="278"/>
        <end position="289"/>
    </location>
</feature>
<protein>
    <submittedName>
        <fullName evidence="2">Uncharacterized protein</fullName>
    </submittedName>
</protein>
<name>A0A3R7DWD1_9EURY</name>
<keyword evidence="3" id="KW-1185">Reference proteome</keyword>